<dbReference type="EMBL" id="PECL01000007">
    <property type="protein sequence ID" value="TEA06592.1"/>
    <property type="molecule type" value="Genomic_DNA"/>
</dbReference>
<gene>
    <name evidence="1" type="ORF">CCUG60884_01730</name>
</gene>
<evidence type="ECO:0000313" key="2">
    <source>
        <dbReference type="Proteomes" id="UP000294604"/>
    </source>
</evidence>
<dbReference type="AlphaFoldDB" id="A0A4R8SW67"/>
<dbReference type="Proteomes" id="UP000294604">
    <property type="component" value="Unassembled WGS sequence"/>
</dbReference>
<sequence>MMSAAEPTLTFLNPLPAQTFVACGSLVRTAAARTGLVSRKKRRTSLCGNSSRCDHGVDSLNSRRRGQAFISRTTRNLAAPESMRSYARGTSDSGMISFIERMPWR</sequence>
<organism evidence="1 2">
    <name type="scientific">Mycobacteroides salmoniphilum</name>
    <dbReference type="NCBI Taxonomy" id="404941"/>
    <lineage>
        <taxon>Bacteria</taxon>
        <taxon>Bacillati</taxon>
        <taxon>Actinomycetota</taxon>
        <taxon>Actinomycetes</taxon>
        <taxon>Mycobacteriales</taxon>
        <taxon>Mycobacteriaceae</taxon>
        <taxon>Mycobacteroides</taxon>
    </lineage>
</organism>
<reference evidence="1 2" key="1">
    <citation type="journal article" date="2019" name="Sci. Rep.">
        <title>Extended insight into the Mycobacterium chelonae-abscessus complex through whole genome sequencing of Mycobacterium salmoniphilum outbreak and Mycobacterium salmoniphilum-like strains.</title>
        <authorList>
            <person name="Behra P.R.K."/>
            <person name="Das S."/>
            <person name="Pettersson B.M.F."/>
            <person name="Shirreff L."/>
            <person name="DuCote T."/>
            <person name="Jacobsson K.G."/>
            <person name="Ennis D.G."/>
            <person name="Kirsebom L.A."/>
        </authorList>
    </citation>
    <scope>NUCLEOTIDE SEQUENCE [LARGE SCALE GENOMIC DNA]</scope>
    <source>
        <strain evidence="1 2">CCUG 60884</strain>
    </source>
</reference>
<accession>A0A4R8SW67</accession>
<proteinExistence type="predicted"/>
<name>A0A4R8SW67_9MYCO</name>
<protein>
    <submittedName>
        <fullName evidence="1">Uncharacterized protein</fullName>
    </submittedName>
</protein>
<evidence type="ECO:0000313" key="1">
    <source>
        <dbReference type="EMBL" id="TEA06592.1"/>
    </source>
</evidence>
<comment type="caution">
    <text evidence="1">The sequence shown here is derived from an EMBL/GenBank/DDBJ whole genome shotgun (WGS) entry which is preliminary data.</text>
</comment>